<protein>
    <submittedName>
        <fullName evidence="1">Uncharacterized protein</fullName>
    </submittedName>
</protein>
<dbReference type="AlphaFoldDB" id="A0A0B0PGV4"/>
<gene>
    <name evidence="1" type="ORF">F383_29364</name>
</gene>
<sequence length="21" mass="2437">MYRDLVFLLRVIVDLAKCVGL</sequence>
<evidence type="ECO:0000313" key="1">
    <source>
        <dbReference type="EMBL" id="KHG22611.1"/>
    </source>
</evidence>
<proteinExistence type="predicted"/>
<keyword evidence="2" id="KW-1185">Reference proteome</keyword>
<evidence type="ECO:0000313" key="2">
    <source>
        <dbReference type="Proteomes" id="UP000032142"/>
    </source>
</evidence>
<accession>A0A0B0PGV4</accession>
<organism evidence="1 2">
    <name type="scientific">Gossypium arboreum</name>
    <name type="common">Tree cotton</name>
    <name type="synonym">Gossypium nanking</name>
    <dbReference type="NCBI Taxonomy" id="29729"/>
    <lineage>
        <taxon>Eukaryota</taxon>
        <taxon>Viridiplantae</taxon>
        <taxon>Streptophyta</taxon>
        <taxon>Embryophyta</taxon>
        <taxon>Tracheophyta</taxon>
        <taxon>Spermatophyta</taxon>
        <taxon>Magnoliopsida</taxon>
        <taxon>eudicotyledons</taxon>
        <taxon>Gunneridae</taxon>
        <taxon>Pentapetalae</taxon>
        <taxon>rosids</taxon>
        <taxon>malvids</taxon>
        <taxon>Malvales</taxon>
        <taxon>Malvaceae</taxon>
        <taxon>Malvoideae</taxon>
        <taxon>Gossypium</taxon>
    </lineage>
</organism>
<reference evidence="2" key="1">
    <citation type="submission" date="2014-09" db="EMBL/GenBank/DDBJ databases">
        <authorList>
            <person name="Mudge J."/>
            <person name="Ramaraj T."/>
            <person name="Lindquist I.E."/>
            <person name="Bharti A.K."/>
            <person name="Sundararajan A."/>
            <person name="Cameron C.T."/>
            <person name="Woodward J.E."/>
            <person name="May G.D."/>
            <person name="Brubaker C."/>
            <person name="Broadhvest J."/>
            <person name="Wilkins T.A."/>
        </authorList>
    </citation>
    <scope>NUCLEOTIDE SEQUENCE</scope>
    <source>
        <strain evidence="2">cv. AKA8401</strain>
    </source>
</reference>
<dbReference type="EMBL" id="KN422283">
    <property type="protein sequence ID" value="KHG22611.1"/>
    <property type="molecule type" value="Genomic_DNA"/>
</dbReference>
<dbReference type="Proteomes" id="UP000032142">
    <property type="component" value="Unassembled WGS sequence"/>
</dbReference>
<name>A0A0B0PGV4_GOSAR</name>